<keyword evidence="2" id="KW-1185">Reference proteome</keyword>
<evidence type="ECO:0000313" key="2">
    <source>
        <dbReference type="Proteomes" id="UP001303046"/>
    </source>
</evidence>
<reference evidence="1 2" key="1">
    <citation type="submission" date="2023-08" db="EMBL/GenBank/DDBJ databases">
        <title>A Necator americanus chromosomal reference genome.</title>
        <authorList>
            <person name="Ilik V."/>
            <person name="Petrzelkova K.J."/>
            <person name="Pardy F."/>
            <person name="Fuh T."/>
            <person name="Niatou-Singa F.S."/>
            <person name="Gouil Q."/>
            <person name="Baker L."/>
            <person name="Ritchie M.E."/>
            <person name="Jex A.R."/>
            <person name="Gazzola D."/>
            <person name="Li H."/>
            <person name="Toshio Fujiwara R."/>
            <person name="Zhan B."/>
            <person name="Aroian R.V."/>
            <person name="Pafco B."/>
            <person name="Schwarz E.M."/>
        </authorList>
    </citation>
    <scope>NUCLEOTIDE SEQUENCE [LARGE SCALE GENOMIC DNA]</scope>
    <source>
        <strain evidence="1 2">Aroian</strain>
        <tissue evidence="1">Whole animal</tissue>
    </source>
</reference>
<proteinExistence type="predicted"/>
<protein>
    <submittedName>
        <fullName evidence="1">Uncharacterized protein</fullName>
    </submittedName>
</protein>
<evidence type="ECO:0000313" key="1">
    <source>
        <dbReference type="EMBL" id="KAK6743139.1"/>
    </source>
</evidence>
<gene>
    <name evidence="1" type="primary">Necator_chrIII.g11181</name>
    <name evidence="1" type="ORF">RB195_010416</name>
</gene>
<name>A0ABR1CXW8_NECAM</name>
<dbReference type="Proteomes" id="UP001303046">
    <property type="component" value="Unassembled WGS sequence"/>
</dbReference>
<sequence length="106" mass="11280">MIPLVAAKMTLTTWTVYTLDIVGTKVDESATGAQLSSFLFDLSHTSVVPSQLGMQQLVGCTDEREERVTGTGECQTLSICGQPISAACFLALSPLLLLLKSETTAK</sequence>
<comment type="caution">
    <text evidence="1">The sequence shown here is derived from an EMBL/GenBank/DDBJ whole genome shotgun (WGS) entry which is preliminary data.</text>
</comment>
<dbReference type="EMBL" id="JAVFWL010000003">
    <property type="protein sequence ID" value="KAK6743139.1"/>
    <property type="molecule type" value="Genomic_DNA"/>
</dbReference>
<accession>A0ABR1CXW8</accession>
<organism evidence="1 2">
    <name type="scientific">Necator americanus</name>
    <name type="common">Human hookworm</name>
    <dbReference type="NCBI Taxonomy" id="51031"/>
    <lineage>
        <taxon>Eukaryota</taxon>
        <taxon>Metazoa</taxon>
        <taxon>Ecdysozoa</taxon>
        <taxon>Nematoda</taxon>
        <taxon>Chromadorea</taxon>
        <taxon>Rhabditida</taxon>
        <taxon>Rhabditina</taxon>
        <taxon>Rhabditomorpha</taxon>
        <taxon>Strongyloidea</taxon>
        <taxon>Ancylostomatidae</taxon>
        <taxon>Bunostominae</taxon>
        <taxon>Necator</taxon>
    </lineage>
</organism>